<proteinExistence type="inferred from homology"/>
<evidence type="ECO:0000256" key="1">
    <source>
        <dbReference type="ARBA" id="ARBA00009437"/>
    </source>
</evidence>
<feature type="domain" description="HTH lysR-type" evidence="5">
    <location>
        <begin position="2"/>
        <end position="59"/>
    </location>
</feature>
<comment type="caution">
    <text evidence="6">The sequence shown here is derived from an EMBL/GenBank/DDBJ whole genome shotgun (WGS) entry which is preliminary data.</text>
</comment>
<comment type="similarity">
    <text evidence="1">Belongs to the LysR transcriptional regulatory family.</text>
</comment>
<dbReference type="Proteomes" id="UP001253458">
    <property type="component" value="Unassembled WGS sequence"/>
</dbReference>
<dbReference type="EMBL" id="JAVDTS010000001">
    <property type="protein sequence ID" value="MDR6835786.1"/>
    <property type="molecule type" value="Genomic_DNA"/>
</dbReference>
<keyword evidence="3 6" id="KW-0238">DNA-binding</keyword>
<reference evidence="6 8" key="1">
    <citation type="submission" date="2023-07" db="EMBL/GenBank/DDBJ databases">
        <title>Sorghum-associated microbial communities from plants grown in Nebraska, USA.</title>
        <authorList>
            <person name="Schachtman D."/>
        </authorList>
    </citation>
    <scope>NUCLEOTIDE SEQUENCE</scope>
    <source>
        <strain evidence="7 8">BE105</strain>
        <strain evidence="6">BE69</strain>
    </source>
</reference>
<dbReference type="SUPFAM" id="SSF53850">
    <property type="entry name" value="Periplasmic binding protein-like II"/>
    <property type="match status" value="1"/>
</dbReference>
<keyword evidence="8" id="KW-1185">Reference proteome</keyword>
<keyword evidence="4" id="KW-0804">Transcription</keyword>
<evidence type="ECO:0000256" key="3">
    <source>
        <dbReference type="ARBA" id="ARBA00023125"/>
    </source>
</evidence>
<evidence type="ECO:0000256" key="2">
    <source>
        <dbReference type="ARBA" id="ARBA00023015"/>
    </source>
</evidence>
<dbReference type="InterPro" id="IPR036390">
    <property type="entry name" value="WH_DNA-bd_sf"/>
</dbReference>
<dbReference type="Gene3D" id="3.40.190.290">
    <property type="match status" value="1"/>
</dbReference>
<accession>A0AAJ2F2P5</accession>
<dbReference type="Gene3D" id="1.10.10.10">
    <property type="entry name" value="Winged helix-like DNA-binding domain superfamily/Winged helix DNA-binding domain"/>
    <property type="match status" value="1"/>
</dbReference>
<dbReference type="Pfam" id="PF00126">
    <property type="entry name" value="HTH_1"/>
    <property type="match status" value="1"/>
</dbReference>
<dbReference type="GO" id="GO:0000976">
    <property type="term" value="F:transcription cis-regulatory region binding"/>
    <property type="evidence" value="ECO:0007669"/>
    <property type="project" value="TreeGrafter"/>
</dbReference>
<evidence type="ECO:0000313" key="9">
    <source>
        <dbReference type="Proteomes" id="UP001253458"/>
    </source>
</evidence>
<sequence>MMDFAALEIFRAVAQEGSVTRAAERLGRVQSNVTTRVQQLEEQLGATLFLREGKRMVLTPAGEALRGYADRLLALAEEARQSVHPHEPGGRLRLGAMESTAAARLPQPLARLHAQWPGLVLELSTAPSRQLVEQVLAHTLDCALVAWPPPGIDADAPVERTAVFAEALLLALPADHPPVDTPQDLQLDTLAAFSPGCTYRRMGEAFLQQKDGSPPRVLELASYHAILACVATGRCAGVVPQAVIDLMREPPALRLVPLATCDTVLVHRRGYQSPALDALRTALTSGEAPRPTAST</sequence>
<evidence type="ECO:0000313" key="8">
    <source>
        <dbReference type="Proteomes" id="UP001249076"/>
    </source>
</evidence>
<dbReference type="FunFam" id="1.10.10.10:FF:000001">
    <property type="entry name" value="LysR family transcriptional regulator"/>
    <property type="match status" value="1"/>
</dbReference>
<dbReference type="PROSITE" id="PS50931">
    <property type="entry name" value="HTH_LYSR"/>
    <property type="match status" value="1"/>
</dbReference>
<organism evidence="6 9">
    <name type="scientific">Acidovorax delafieldii</name>
    <name type="common">Pseudomonas delafieldii</name>
    <dbReference type="NCBI Taxonomy" id="47920"/>
    <lineage>
        <taxon>Bacteria</taxon>
        <taxon>Pseudomonadati</taxon>
        <taxon>Pseudomonadota</taxon>
        <taxon>Betaproteobacteria</taxon>
        <taxon>Burkholderiales</taxon>
        <taxon>Comamonadaceae</taxon>
        <taxon>Acidovorax</taxon>
    </lineage>
</organism>
<gene>
    <name evidence="6" type="ORF">J2W88_000606</name>
    <name evidence="7" type="ORF">J2W93_000607</name>
</gene>
<evidence type="ECO:0000313" key="6">
    <source>
        <dbReference type="EMBL" id="MDR6765348.1"/>
    </source>
</evidence>
<keyword evidence="2" id="KW-0805">Transcription regulation</keyword>
<dbReference type="GO" id="GO:0003700">
    <property type="term" value="F:DNA-binding transcription factor activity"/>
    <property type="evidence" value="ECO:0007669"/>
    <property type="project" value="InterPro"/>
</dbReference>
<dbReference type="SUPFAM" id="SSF46785">
    <property type="entry name" value="Winged helix' DNA-binding domain"/>
    <property type="match status" value="1"/>
</dbReference>
<evidence type="ECO:0000259" key="5">
    <source>
        <dbReference type="PROSITE" id="PS50931"/>
    </source>
</evidence>
<dbReference type="EMBL" id="JAVDTL010000001">
    <property type="protein sequence ID" value="MDR6765348.1"/>
    <property type="molecule type" value="Genomic_DNA"/>
</dbReference>
<dbReference type="PRINTS" id="PR00039">
    <property type="entry name" value="HTHLYSR"/>
</dbReference>
<dbReference type="InterPro" id="IPR036388">
    <property type="entry name" value="WH-like_DNA-bd_sf"/>
</dbReference>
<dbReference type="Pfam" id="PF03466">
    <property type="entry name" value="LysR_substrate"/>
    <property type="match status" value="1"/>
</dbReference>
<dbReference type="AlphaFoldDB" id="A0AAJ2F2P5"/>
<dbReference type="Proteomes" id="UP001249076">
    <property type="component" value="Unassembled WGS sequence"/>
</dbReference>
<evidence type="ECO:0000256" key="4">
    <source>
        <dbReference type="ARBA" id="ARBA00023163"/>
    </source>
</evidence>
<dbReference type="InterPro" id="IPR000847">
    <property type="entry name" value="LysR_HTH_N"/>
</dbReference>
<dbReference type="InterPro" id="IPR005119">
    <property type="entry name" value="LysR_subst-bd"/>
</dbReference>
<dbReference type="PANTHER" id="PTHR30126:SF40">
    <property type="entry name" value="HTH-TYPE TRANSCRIPTIONAL REGULATOR GLTR"/>
    <property type="match status" value="1"/>
</dbReference>
<dbReference type="PANTHER" id="PTHR30126">
    <property type="entry name" value="HTH-TYPE TRANSCRIPTIONAL REGULATOR"/>
    <property type="match status" value="1"/>
</dbReference>
<evidence type="ECO:0000313" key="7">
    <source>
        <dbReference type="EMBL" id="MDR6835786.1"/>
    </source>
</evidence>
<protein>
    <submittedName>
        <fullName evidence="6">DNA-binding transcriptional LysR family regulator</fullName>
    </submittedName>
</protein>
<name>A0AAJ2F2P5_ACIDE</name>